<evidence type="ECO:0000313" key="5">
    <source>
        <dbReference type="EMBL" id="KAL3876074.1"/>
    </source>
</evidence>
<keyword evidence="3" id="KW-0732">Signal</keyword>
<evidence type="ECO:0000313" key="6">
    <source>
        <dbReference type="Proteomes" id="UP001634394"/>
    </source>
</evidence>
<protein>
    <recommendedName>
        <fullName evidence="4">C1q domain-containing protein</fullName>
    </recommendedName>
</protein>
<dbReference type="SUPFAM" id="SSF49842">
    <property type="entry name" value="TNF-like"/>
    <property type="match status" value="1"/>
</dbReference>
<dbReference type="Gene3D" id="2.60.120.40">
    <property type="match status" value="1"/>
</dbReference>
<organism evidence="5 6">
    <name type="scientific">Sinanodonta woodiana</name>
    <name type="common">Chinese pond mussel</name>
    <name type="synonym">Anodonta woodiana</name>
    <dbReference type="NCBI Taxonomy" id="1069815"/>
    <lineage>
        <taxon>Eukaryota</taxon>
        <taxon>Metazoa</taxon>
        <taxon>Spiralia</taxon>
        <taxon>Lophotrochozoa</taxon>
        <taxon>Mollusca</taxon>
        <taxon>Bivalvia</taxon>
        <taxon>Autobranchia</taxon>
        <taxon>Heteroconchia</taxon>
        <taxon>Palaeoheterodonta</taxon>
        <taxon>Unionida</taxon>
        <taxon>Unionoidea</taxon>
        <taxon>Unionidae</taxon>
        <taxon>Unioninae</taxon>
        <taxon>Sinanodonta</taxon>
    </lineage>
</organism>
<keyword evidence="6" id="KW-1185">Reference proteome</keyword>
<proteinExistence type="predicted"/>
<reference evidence="5 6" key="1">
    <citation type="submission" date="2024-11" db="EMBL/GenBank/DDBJ databases">
        <title>Chromosome-level genome assembly of the freshwater bivalve Anodonta woodiana.</title>
        <authorList>
            <person name="Chen X."/>
        </authorList>
    </citation>
    <scope>NUCLEOTIDE SEQUENCE [LARGE SCALE GENOMIC DNA]</scope>
    <source>
        <strain evidence="5">MN2024</strain>
        <tissue evidence="5">Gills</tissue>
    </source>
</reference>
<dbReference type="PANTHER" id="PTHR15427">
    <property type="entry name" value="EMILIN ELASTIN MICROFIBRIL INTERFACE-LOCATED PROTEIN ELASTIN MICROFIBRIL INTERFACER"/>
    <property type="match status" value="1"/>
</dbReference>
<evidence type="ECO:0000256" key="3">
    <source>
        <dbReference type="SAM" id="SignalP"/>
    </source>
</evidence>
<accession>A0ABD3WQ39</accession>
<gene>
    <name evidence="5" type="ORF">ACJMK2_033957</name>
</gene>
<evidence type="ECO:0000256" key="1">
    <source>
        <dbReference type="ARBA" id="ARBA00004613"/>
    </source>
</evidence>
<evidence type="ECO:0000259" key="4">
    <source>
        <dbReference type="PROSITE" id="PS50871"/>
    </source>
</evidence>
<evidence type="ECO:0000256" key="2">
    <source>
        <dbReference type="ARBA" id="ARBA00022525"/>
    </source>
</evidence>
<feature type="chain" id="PRO_5044858386" description="C1q domain-containing protein" evidence="3">
    <location>
        <begin position="22"/>
        <end position="261"/>
    </location>
</feature>
<dbReference type="PRINTS" id="PR00007">
    <property type="entry name" value="COMPLEMNTC1Q"/>
</dbReference>
<keyword evidence="2" id="KW-0964">Secreted</keyword>
<dbReference type="PANTHER" id="PTHR15427:SF50">
    <property type="entry name" value="COMPLEMENT C1Q TUMOR NECROSIS FACTOR-RELATED PROTEIN 2-LIKE"/>
    <property type="match status" value="1"/>
</dbReference>
<dbReference type="PROSITE" id="PS50871">
    <property type="entry name" value="C1Q"/>
    <property type="match status" value="1"/>
</dbReference>
<sequence length="261" mass="28896">MSFLLAVFVLSITIVKQHVFASSETFLKDGVDGGDLYKMVAEMAMKIRLLEKSVGQVEELEQKVAEQGRIIEQLRDQVTKCELTSCRKVESDADIIRKNITAPHFGKTIMQPKSGFNRGRETRAGEVPEHVAFTAYLDHPLTGLMNGVVIIIPSVLLNEGAAYNVHTGIFTVPVDGTYLFTFSIVHFRPNQILAKLVVDNVGMVDAVADADGREHQSSNTAILRLHQGQNVWLKAADVEDGTLYSLAHERYCTFSGVLLYT</sequence>
<feature type="domain" description="C1q" evidence="4">
    <location>
        <begin position="126"/>
        <end position="261"/>
    </location>
</feature>
<dbReference type="EMBL" id="JBJQND010000005">
    <property type="protein sequence ID" value="KAL3876074.1"/>
    <property type="molecule type" value="Genomic_DNA"/>
</dbReference>
<dbReference type="GO" id="GO:0005576">
    <property type="term" value="C:extracellular region"/>
    <property type="evidence" value="ECO:0007669"/>
    <property type="project" value="UniProtKB-SubCell"/>
</dbReference>
<dbReference type="Proteomes" id="UP001634394">
    <property type="component" value="Unassembled WGS sequence"/>
</dbReference>
<comment type="caution">
    <text evidence="5">The sequence shown here is derived from an EMBL/GenBank/DDBJ whole genome shotgun (WGS) entry which is preliminary data.</text>
</comment>
<dbReference type="Pfam" id="PF00386">
    <property type="entry name" value="C1q"/>
    <property type="match status" value="1"/>
</dbReference>
<dbReference type="SMART" id="SM00110">
    <property type="entry name" value="C1Q"/>
    <property type="match status" value="1"/>
</dbReference>
<dbReference type="InterPro" id="IPR001073">
    <property type="entry name" value="C1q_dom"/>
</dbReference>
<comment type="subcellular location">
    <subcellularLocation>
        <location evidence="1">Secreted</location>
    </subcellularLocation>
</comment>
<dbReference type="InterPro" id="IPR050392">
    <property type="entry name" value="Collagen/C1q_domain"/>
</dbReference>
<feature type="signal peptide" evidence="3">
    <location>
        <begin position="1"/>
        <end position="21"/>
    </location>
</feature>
<dbReference type="AlphaFoldDB" id="A0ABD3WQ39"/>
<dbReference type="InterPro" id="IPR008983">
    <property type="entry name" value="Tumour_necrosis_fac-like_dom"/>
</dbReference>
<name>A0ABD3WQ39_SINWO</name>